<keyword evidence="6 9" id="KW-0067">ATP-binding</keyword>
<evidence type="ECO:0000256" key="2">
    <source>
        <dbReference type="ARBA" id="ARBA00022527"/>
    </source>
</evidence>
<keyword evidence="13" id="KW-1185">Reference proteome</keyword>
<dbReference type="Gene3D" id="3.30.200.20">
    <property type="entry name" value="Phosphorylase Kinase, domain 1"/>
    <property type="match status" value="1"/>
</dbReference>
<keyword evidence="4 9" id="KW-0547">Nucleotide-binding</keyword>
<dbReference type="GO" id="GO:0005524">
    <property type="term" value="F:ATP binding"/>
    <property type="evidence" value="ECO:0007669"/>
    <property type="project" value="UniProtKB-UniRule"/>
</dbReference>
<evidence type="ECO:0000256" key="3">
    <source>
        <dbReference type="ARBA" id="ARBA00022679"/>
    </source>
</evidence>
<comment type="caution">
    <text evidence="12">The sequence shown here is derived from an EMBL/GenBank/DDBJ whole genome shotgun (WGS) entry which is preliminary data.</text>
</comment>
<evidence type="ECO:0000313" key="12">
    <source>
        <dbReference type="EMBL" id="EUB62199.1"/>
    </source>
</evidence>
<feature type="transmembrane region" description="Helical" evidence="10">
    <location>
        <begin position="213"/>
        <end position="236"/>
    </location>
</feature>
<evidence type="ECO:0000256" key="6">
    <source>
        <dbReference type="ARBA" id="ARBA00022840"/>
    </source>
</evidence>
<dbReference type="InterPro" id="IPR000719">
    <property type="entry name" value="Prot_kinase_dom"/>
</dbReference>
<dbReference type="InterPro" id="IPR017441">
    <property type="entry name" value="Protein_kinase_ATP_BS"/>
</dbReference>
<keyword evidence="5 12" id="KW-0418">Kinase</keyword>
<keyword evidence="3" id="KW-0808">Transferase</keyword>
<dbReference type="GO" id="GO:0007224">
    <property type="term" value="P:smoothened signaling pathway"/>
    <property type="evidence" value="ECO:0007669"/>
    <property type="project" value="TreeGrafter"/>
</dbReference>
<dbReference type="PANTHER" id="PTHR22983:SF6">
    <property type="entry name" value="SERINE_THREONINE-PROTEIN KINASE 36"/>
    <property type="match status" value="1"/>
</dbReference>
<dbReference type="InterPro" id="IPR011009">
    <property type="entry name" value="Kinase-like_dom_sf"/>
</dbReference>
<keyword evidence="10" id="KW-1133">Transmembrane helix</keyword>
<dbReference type="GeneID" id="36338666"/>
<evidence type="ECO:0000256" key="10">
    <source>
        <dbReference type="SAM" id="Phobius"/>
    </source>
</evidence>
<name>W6V6Z8_ECHGR</name>
<dbReference type="OrthoDB" id="266718at2759"/>
<keyword evidence="2" id="KW-0723">Serine/threonine-protein kinase</keyword>
<dbReference type="Gene3D" id="1.10.510.10">
    <property type="entry name" value="Transferase(Phosphotransferase) domain 1"/>
    <property type="match status" value="1"/>
</dbReference>
<dbReference type="EMBL" id="APAU02000014">
    <property type="protein sequence ID" value="EUB62199.1"/>
    <property type="molecule type" value="Genomic_DNA"/>
</dbReference>
<dbReference type="GO" id="GO:0004674">
    <property type="term" value="F:protein serine/threonine kinase activity"/>
    <property type="evidence" value="ECO:0007669"/>
    <property type="project" value="UniProtKB-KW"/>
</dbReference>
<dbReference type="CTD" id="36338666"/>
<evidence type="ECO:0000256" key="9">
    <source>
        <dbReference type="PROSITE-ProRule" id="PRU10141"/>
    </source>
</evidence>
<protein>
    <recommendedName>
        <fullName evidence="1">non-specific serine/threonine protein kinase</fullName>
        <ecNumber evidence="1">2.7.11.1</ecNumber>
    </recommendedName>
</protein>
<accession>W6V6Z8</accession>
<keyword evidence="10" id="KW-0812">Transmembrane</keyword>
<dbReference type="Pfam" id="PF00069">
    <property type="entry name" value="Pkinase"/>
    <property type="match status" value="1"/>
</dbReference>
<gene>
    <name evidence="12" type="ORF">EGR_02951</name>
</gene>
<sequence>MDRYHVLECIGEGSFGRVHRGRKRYTGRTVALKFISKSDKSDRAFQNLKKEIEIMKSLNHPNIIAIVDAFETPKEMVAVTDIIQLVKMITTNKVKWTDKMSPMFKSFLAGLLEKDSKRRLQWPDLLSHPFVADLVDGIGILLGWLNDFVYFLLSTKTFPNDLMVYLYREKLQLFFVSKFLIYYFVVKCMRQWNELFLLKFFAVTFNMRKPNTLMLPSIIYLKISTIIPYLLIALFLMNLGTNFTTPCAY</sequence>
<dbReference type="AlphaFoldDB" id="W6V6Z8"/>
<dbReference type="EC" id="2.7.11.1" evidence="1"/>
<evidence type="ECO:0000256" key="5">
    <source>
        <dbReference type="ARBA" id="ARBA00022777"/>
    </source>
</evidence>
<evidence type="ECO:0000256" key="4">
    <source>
        <dbReference type="ARBA" id="ARBA00022741"/>
    </source>
</evidence>
<feature type="binding site" evidence="9">
    <location>
        <position position="33"/>
    </location>
    <ligand>
        <name>ATP</name>
        <dbReference type="ChEBI" id="CHEBI:30616"/>
    </ligand>
</feature>
<proteinExistence type="predicted"/>
<organism evidence="12 13">
    <name type="scientific">Echinococcus granulosus</name>
    <name type="common">Hydatid tapeworm</name>
    <dbReference type="NCBI Taxonomy" id="6210"/>
    <lineage>
        <taxon>Eukaryota</taxon>
        <taxon>Metazoa</taxon>
        <taxon>Spiralia</taxon>
        <taxon>Lophotrochozoa</taxon>
        <taxon>Platyhelminthes</taxon>
        <taxon>Cestoda</taxon>
        <taxon>Eucestoda</taxon>
        <taxon>Cyclophyllidea</taxon>
        <taxon>Taeniidae</taxon>
        <taxon>Echinococcus</taxon>
        <taxon>Echinococcus granulosus group</taxon>
    </lineage>
</organism>
<feature type="transmembrane region" description="Helical" evidence="10">
    <location>
        <begin position="173"/>
        <end position="192"/>
    </location>
</feature>
<comment type="catalytic activity">
    <reaction evidence="7">
        <text>L-threonyl-[protein] + ATP = O-phospho-L-threonyl-[protein] + ADP + H(+)</text>
        <dbReference type="Rhea" id="RHEA:46608"/>
        <dbReference type="Rhea" id="RHEA-COMP:11060"/>
        <dbReference type="Rhea" id="RHEA-COMP:11605"/>
        <dbReference type="ChEBI" id="CHEBI:15378"/>
        <dbReference type="ChEBI" id="CHEBI:30013"/>
        <dbReference type="ChEBI" id="CHEBI:30616"/>
        <dbReference type="ChEBI" id="CHEBI:61977"/>
        <dbReference type="ChEBI" id="CHEBI:456216"/>
        <dbReference type="EC" id="2.7.11.1"/>
    </reaction>
</comment>
<dbReference type="GO" id="GO:0005737">
    <property type="term" value="C:cytoplasm"/>
    <property type="evidence" value="ECO:0007669"/>
    <property type="project" value="UniProtKB-ARBA"/>
</dbReference>
<dbReference type="Proteomes" id="UP000019149">
    <property type="component" value="Unassembled WGS sequence"/>
</dbReference>
<evidence type="ECO:0000256" key="8">
    <source>
        <dbReference type="ARBA" id="ARBA00048679"/>
    </source>
</evidence>
<keyword evidence="10" id="KW-0472">Membrane</keyword>
<dbReference type="KEGG" id="egl:EGR_02951"/>
<feature type="domain" description="Protein kinase" evidence="11">
    <location>
        <begin position="4"/>
        <end position="249"/>
    </location>
</feature>
<dbReference type="RefSeq" id="XP_024353395.1">
    <property type="nucleotide sequence ID" value="XM_024492200.1"/>
</dbReference>
<evidence type="ECO:0000256" key="1">
    <source>
        <dbReference type="ARBA" id="ARBA00012513"/>
    </source>
</evidence>
<dbReference type="PROSITE" id="PS50011">
    <property type="entry name" value="PROTEIN_KINASE_DOM"/>
    <property type="match status" value="1"/>
</dbReference>
<dbReference type="PROSITE" id="PS00107">
    <property type="entry name" value="PROTEIN_KINASE_ATP"/>
    <property type="match status" value="1"/>
</dbReference>
<dbReference type="STRING" id="6210.W6V6Z8"/>
<evidence type="ECO:0000259" key="11">
    <source>
        <dbReference type="PROSITE" id="PS50011"/>
    </source>
</evidence>
<dbReference type="SUPFAM" id="SSF56112">
    <property type="entry name" value="Protein kinase-like (PK-like)"/>
    <property type="match status" value="2"/>
</dbReference>
<evidence type="ECO:0000256" key="7">
    <source>
        <dbReference type="ARBA" id="ARBA00047899"/>
    </source>
</evidence>
<evidence type="ECO:0000313" key="13">
    <source>
        <dbReference type="Proteomes" id="UP000019149"/>
    </source>
</evidence>
<comment type="catalytic activity">
    <reaction evidence="8">
        <text>L-seryl-[protein] + ATP = O-phospho-L-seryl-[protein] + ADP + H(+)</text>
        <dbReference type="Rhea" id="RHEA:17989"/>
        <dbReference type="Rhea" id="RHEA-COMP:9863"/>
        <dbReference type="Rhea" id="RHEA-COMP:11604"/>
        <dbReference type="ChEBI" id="CHEBI:15378"/>
        <dbReference type="ChEBI" id="CHEBI:29999"/>
        <dbReference type="ChEBI" id="CHEBI:30616"/>
        <dbReference type="ChEBI" id="CHEBI:83421"/>
        <dbReference type="ChEBI" id="CHEBI:456216"/>
        <dbReference type="EC" id="2.7.11.1"/>
    </reaction>
</comment>
<reference evidence="12 13" key="1">
    <citation type="journal article" date="2013" name="Nat. Genet.">
        <title>The genome of the hydatid tapeworm Echinococcus granulosus.</title>
        <authorList>
            <person name="Zheng H."/>
            <person name="Zhang W."/>
            <person name="Zhang L."/>
            <person name="Zhang Z."/>
            <person name="Li J."/>
            <person name="Lu G."/>
            <person name="Zhu Y."/>
            <person name="Wang Y."/>
            <person name="Huang Y."/>
            <person name="Liu J."/>
            <person name="Kang H."/>
            <person name="Chen J."/>
            <person name="Wang L."/>
            <person name="Chen A."/>
            <person name="Yu S."/>
            <person name="Gao Z."/>
            <person name="Jin L."/>
            <person name="Gu W."/>
            <person name="Wang Z."/>
            <person name="Zhao L."/>
            <person name="Shi B."/>
            <person name="Wen H."/>
            <person name="Lin R."/>
            <person name="Jones M.K."/>
            <person name="Brejova B."/>
            <person name="Vinar T."/>
            <person name="Zhao G."/>
            <person name="McManus D.P."/>
            <person name="Chen Z."/>
            <person name="Zhou Y."/>
            <person name="Wang S."/>
        </authorList>
    </citation>
    <scope>NUCLEOTIDE SEQUENCE [LARGE SCALE GENOMIC DNA]</scope>
</reference>
<dbReference type="PANTHER" id="PTHR22983">
    <property type="entry name" value="PROTEIN KINASE RELATED"/>
    <property type="match status" value="1"/>
</dbReference>